<dbReference type="AlphaFoldDB" id="A0A9D4CU74"/>
<proteinExistence type="predicted"/>
<feature type="compositionally biased region" description="Polar residues" evidence="1">
    <location>
        <begin position="8"/>
        <end position="20"/>
    </location>
</feature>
<accession>A0A9D4CU74</accession>
<name>A0A9D4CU74_DREPO</name>
<keyword evidence="3" id="KW-1185">Reference proteome</keyword>
<gene>
    <name evidence="2" type="ORF">DPMN_039474</name>
</gene>
<organism evidence="2 3">
    <name type="scientific">Dreissena polymorpha</name>
    <name type="common">Zebra mussel</name>
    <name type="synonym">Mytilus polymorpha</name>
    <dbReference type="NCBI Taxonomy" id="45954"/>
    <lineage>
        <taxon>Eukaryota</taxon>
        <taxon>Metazoa</taxon>
        <taxon>Spiralia</taxon>
        <taxon>Lophotrochozoa</taxon>
        <taxon>Mollusca</taxon>
        <taxon>Bivalvia</taxon>
        <taxon>Autobranchia</taxon>
        <taxon>Heteroconchia</taxon>
        <taxon>Euheterodonta</taxon>
        <taxon>Imparidentia</taxon>
        <taxon>Neoheterodontei</taxon>
        <taxon>Myida</taxon>
        <taxon>Dreissenoidea</taxon>
        <taxon>Dreissenidae</taxon>
        <taxon>Dreissena</taxon>
    </lineage>
</organism>
<evidence type="ECO:0000313" key="2">
    <source>
        <dbReference type="EMBL" id="KAH3733050.1"/>
    </source>
</evidence>
<reference evidence="2" key="2">
    <citation type="submission" date="2020-11" db="EMBL/GenBank/DDBJ databases">
        <authorList>
            <person name="McCartney M.A."/>
            <person name="Auch B."/>
            <person name="Kono T."/>
            <person name="Mallez S."/>
            <person name="Becker A."/>
            <person name="Gohl D.M."/>
            <person name="Silverstein K.A.T."/>
            <person name="Koren S."/>
            <person name="Bechman K.B."/>
            <person name="Herman A."/>
            <person name="Abrahante J.E."/>
            <person name="Garbe J."/>
        </authorList>
    </citation>
    <scope>NUCLEOTIDE SEQUENCE</scope>
    <source>
        <strain evidence="2">Duluth1</strain>
        <tissue evidence="2">Whole animal</tissue>
    </source>
</reference>
<evidence type="ECO:0000313" key="3">
    <source>
        <dbReference type="Proteomes" id="UP000828390"/>
    </source>
</evidence>
<comment type="caution">
    <text evidence="2">The sequence shown here is derived from an EMBL/GenBank/DDBJ whole genome shotgun (WGS) entry which is preliminary data.</text>
</comment>
<sequence>MAEGGIDRTTSQTESSSLSGKTGAESAQRYNNLYGRFSRVSIGMEVFHHLAVRASQGLKALLNTGLKAILVTLSPTAAFATFTTSRHSVLCLRYVRASRTGNLHVMELKALLDTHALAASANFTYGSKCNLHVRPLQPSLTARVGIKPGFYSIDRPGRVILGKPGFYWAIVGNTE</sequence>
<dbReference type="EMBL" id="JAIWYP010000011">
    <property type="protein sequence ID" value="KAH3733050.1"/>
    <property type="molecule type" value="Genomic_DNA"/>
</dbReference>
<protein>
    <submittedName>
        <fullName evidence="2">Uncharacterized protein</fullName>
    </submittedName>
</protein>
<reference evidence="2" key="1">
    <citation type="journal article" date="2019" name="bioRxiv">
        <title>The Genome of the Zebra Mussel, Dreissena polymorpha: A Resource for Invasive Species Research.</title>
        <authorList>
            <person name="McCartney M.A."/>
            <person name="Auch B."/>
            <person name="Kono T."/>
            <person name="Mallez S."/>
            <person name="Zhang Y."/>
            <person name="Obille A."/>
            <person name="Becker A."/>
            <person name="Abrahante J.E."/>
            <person name="Garbe J."/>
            <person name="Badalamenti J.P."/>
            <person name="Herman A."/>
            <person name="Mangelson H."/>
            <person name="Liachko I."/>
            <person name="Sullivan S."/>
            <person name="Sone E.D."/>
            <person name="Koren S."/>
            <person name="Silverstein K.A.T."/>
            <person name="Beckman K.B."/>
            <person name="Gohl D.M."/>
        </authorList>
    </citation>
    <scope>NUCLEOTIDE SEQUENCE</scope>
    <source>
        <strain evidence="2">Duluth1</strain>
        <tissue evidence="2">Whole animal</tissue>
    </source>
</reference>
<dbReference type="Proteomes" id="UP000828390">
    <property type="component" value="Unassembled WGS sequence"/>
</dbReference>
<evidence type="ECO:0000256" key="1">
    <source>
        <dbReference type="SAM" id="MobiDB-lite"/>
    </source>
</evidence>
<feature type="region of interest" description="Disordered" evidence="1">
    <location>
        <begin position="1"/>
        <end position="24"/>
    </location>
</feature>